<reference evidence="4 5" key="1">
    <citation type="submission" date="2024-09" db="EMBL/GenBank/DDBJ databases">
        <authorList>
            <person name="Sun Q."/>
            <person name="Mori K."/>
        </authorList>
    </citation>
    <scope>NUCLEOTIDE SEQUENCE [LARGE SCALE GENOMIC DNA]</scope>
    <source>
        <strain evidence="4 5">JCM 11201</strain>
    </source>
</reference>
<dbReference type="SUPFAM" id="SSF53850">
    <property type="entry name" value="Periplasmic binding protein-like II"/>
    <property type="match status" value="1"/>
</dbReference>
<dbReference type="InterPro" id="IPR050490">
    <property type="entry name" value="Bact_solute-bd_prot1"/>
</dbReference>
<organism evidence="4 5">
    <name type="scientific">Ectobacillus funiculus</name>
    <dbReference type="NCBI Taxonomy" id="137993"/>
    <lineage>
        <taxon>Bacteria</taxon>
        <taxon>Bacillati</taxon>
        <taxon>Bacillota</taxon>
        <taxon>Bacilli</taxon>
        <taxon>Bacillales</taxon>
        <taxon>Bacillaceae</taxon>
        <taxon>Ectobacillus</taxon>
    </lineage>
</organism>
<evidence type="ECO:0000313" key="5">
    <source>
        <dbReference type="Proteomes" id="UP001589609"/>
    </source>
</evidence>
<evidence type="ECO:0000256" key="1">
    <source>
        <dbReference type="ARBA" id="ARBA00008520"/>
    </source>
</evidence>
<feature type="signal peptide" evidence="3">
    <location>
        <begin position="1"/>
        <end position="23"/>
    </location>
</feature>
<protein>
    <submittedName>
        <fullName evidence="4">ABC transporter substrate-binding protein</fullName>
    </submittedName>
</protein>
<dbReference type="PANTHER" id="PTHR43649">
    <property type="entry name" value="ARABINOSE-BINDING PROTEIN-RELATED"/>
    <property type="match status" value="1"/>
</dbReference>
<comment type="caution">
    <text evidence="4">The sequence shown here is derived from an EMBL/GenBank/DDBJ whole genome shotgun (WGS) entry which is preliminary data.</text>
</comment>
<keyword evidence="3" id="KW-0732">Signal</keyword>
<evidence type="ECO:0000256" key="3">
    <source>
        <dbReference type="SAM" id="SignalP"/>
    </source>
</evidence>
<dbReference type="PANTHER" id="PTHR43649:SF29">
    <property type="entry name" value="OSMOPROTECTIVE COMPOUNDS-BINDING PROTEIN GGTB"/>
    <property type="match status" value="1"/>
</dbReference>
<dbReference type="RefSeq" id="WP_379948965.1">
    <property type="nucleotide sequence ID" value="NZ_JBHMAF010000038.1"/>
</dbReference>
<feature type="chain" id="PRO_5045572511" evidence="3">
    <location>
        <begin position="24"/>
        <end position="440"/>
    </location>
</feature>
<keyword evidence="2" id="KW-0813">Transport</keyword>
<evidence type="ECO:0000256" key="2">
    <source>
        <dbReference type="ARBA" id="ARBA00022448"/>
    </source>
</evidence>
<dbReference type="EMBL" id="JBHMAF010000038">
    <property type="protein sequence ID" value="MFB9758672.1"/>
    <property type="molecule type" value="Genomic_DNA"/>
</dbReference>
<name>A0ABV5WDJ8_9BACI</name>
<gene>
    <name evidence="4" type="ORF">ACFFMS_09200</name>
</gene>
<keyword evidence="5" id="KW-1185">Reference proteome</keyword>
<accession>A0ABV5WDJ8</accession>
<comment type="similarity">
    <text evidence="1">Belongs to the bacterial solute-binding protein 1 family.</text>
</comment>
<dbReference type="Proteomes" id="UP001589609">
    <property type="component" value="Unassembled WGS sequence"/>
</dbReference>
<sequence length="440" mass="47399">MMKTKKKILAVLSTTALFAGILAGCGSSDSKSASGGGDSKETTLTLLMDNQSPATMDGFKAVAAEFEKKYHIKTEIETRPGGSEGDNLVKTRLSTGDMTDLVAYNSGSLLQALNPEKNFVDLTNESYMDTLLDTFKTSVTVDKKVYGVPVGGFSAGGWLYNKKVYQELGLSVPKTWDELMANNEKIKAAGKTAVIGTYKDTWTSQVIFLADNYNVLAEAPSFPDDFTANKAKMATTPAALRSFEKLEEINKKGYMNKDFNSTGYEAGLKMLVDGTGVQYPIISFALANIATLYPDKVDDIGFFPQPGDSADKNGVTAWAPGAIYINKASEHVDEAKKWAEFFVTPEAVELFMSKSAPNGPAAIKDVKLPDNVYGAVKDMIPYFDEGKTAPALEFLSPLKGPNLPQITSEVGGGMKSAKEGAAAYDQDVEKQAKQLGLKGW</sequence>
<dbReference type="Pfam" id="PF01547">
    <property type="entry name" value="SBP_bac_1"/>
    <property type="match status" value="1"/>
</dbReference>
<dbReference type="Gene3D" id="3.40.190.10">
    <property type="entry name" value="Periplasmic binding protein-like II"/>
    <property type="match status" value="2"/>
</dbReference>
<dbReference type="PROSITE" id="PS51257">
    <property type="entry name" value="PROKAR_LIPOPROTEIN"/>
    <property type="match status" value="1"/>
</dbReference>
<proteinExistence type="inferred from homology"/>
<evidence type="ECO:0000313" key="4">
    <source>
        <dbReference type="EMBL" id="MFB9758672.1"/>
    </source>
</evidence>
<dbReference type="InterPro" id="IPR006059">
    <property type="entry name" value="SBP"/>
</dbReference>